<dbReference type="EMBL" id="LAZR01000001">
    <property type="protein sequence ID" value="KKO12002.1"/>
    <property type="molecule type" value="Genomic_DNA"/>
</dbReference>
<feature type="transmembrane region" description="Helical" evidence="1">
    <location>
        <begin position="257"/>
        <end position="282"/>
    </location>
</feature>
<protein>
    <recommendedName>
        <fullName evidence="3">DUF2868 domain-containing protein</fullName>
    </recommendedName>
</protein>
<proteinExistence type="predicted"/>
<feature type="transmembrane region" description="Helical" evidence="1">
    <location>
        <begin position="205"/>
        <end position="229"/>
    </location>
</feature>
<name>A0A0F9YI93_9ZZZZ</name>
<feature type="transmembrane region" description="Helical" evidence="1">
    <location>
        <begin position="94"/>
        <end position="116"/>
    </location>
</feature>
<keyword evidence="1" id="KW-1133">Transmembrane helix</keyword>
<gene>
    <name evidence="2" type="ORF">LCGC14_0000100</name>
</gene>
<sequence length="463" mass="50412">MSEFNKRWLAEAVRRDRADTRDEAAERHARSLAGDAEQRILAWAAFIAARDGLEDRVWRWRQSAVWALLALLVFGLLTGFTAALAVLGDSQSPVNVIWALGSLLGINLLLLLIWLLSFSVNAQGGSLGRLWYTITVAFQKRFQNNSSAAAITQAFNTLMAQGGLSRWWLSVVSHLSWLCIMIGVMTGLMLALALRSYVFVWETTILPTSVFVAVVEALGVLPGLLGFAAPASDAIVASGSQADLITAGQDDLARRAWASWLTGCVLVYGILPRLLLAVACWLRLALGMRNVRLQTSSLAWVALATRLLPDSEQGGVTDPAPAALPSFKRRVRKGRAGEARLLIGLEIASDLRWPPAGLADRVQTHLVDSRQQREYVLEQLSVDPPQKLLLACSAAQSPDRGSLHWLAEAASQTSAVAVWLMGADQASAERLAIWRQSLLEMGIAEQTLFDENDKALAWLGDAS</sequence>
<dbReference type="AlphaFoldDB" id="A0A0F9YI93"/>
<dbReference type="InterPro" id="IPR021296">
    <property type="entry name" value="DUF2868"/>
</dbReference>
<reference evidence="2" key="1">
    <citation type="journal article" date="2015" name="Nature">
        <title>Complex archaea that bridge the gap between prokaryotes and eukaryotes.</title>
        <authorList>
            <person name="Spang A."/>
            <person name="Saw J.H."/>
            <person name="Jorgensen S.L."/>
            <person name="Zaremba-Niedzwiedzka K."/>
            <person name="Martijn J."/>
            <person name="Lind A.E."/>
            <person name="van Eijk R."/>
            <person name="Schleper C."/>
            <person name="Guy L."/>
            <person name="Ettema T.J."/>
        </authorList>
    </citation>
    <scope>NUCLEOTIDE SEQUENCE</scope>
</reference>
<organism evidence="2">
    <name type="scientific">marine sediment metagenome</name>
    <dbReference type="NCBI Taxonomy" id="412755"/>
    <lineage>
        <taxon>unclassified sequences</taxon>
        <taxon>metagenomes</taxon>
        <taxon>ecological metagenomes</taxon>
    </lineage>
</organism>
<evidence type="ECO:0000313" key="2">
    <source>
        <dbReference type="EMBL" id="KKO12002.1"/>
    </source>
</evidence>
<feature type="transmembrane region" description="Helical" evidence="1">
    <location>
        <begin position="64"/>
        <end position="87"/>
    </location>
</feature>
<keyword evidence="1" id="KW-0812">Transmembrane</keyword>
<dbReference type="Pfam" id="PF11067">
    <property type="entry name" value="DUF2868"/>
    <property type="match status" value="1"/>
</dbReference>
<feature type="transmembrane region" description="Helical" evidence="1">
    <location>
        <begin position="167"/>
        <end position="193"/>
    </location>
</feature>
<evidence type="ECO:0000256" key="1">
    <source>
        <dbReference type="SAM" id="Phobius"/>
    </source>
</evidence>
<evidence type="ECO:0008006" key="3">
    <source>
        <dbReference type="Google" id="ProtNLM"/>
    </source>
</evidence>
<comment type="caution">
    <text evidence="2">The sequence shown here is derived from an EMBL/GenBank/DDBJ whole genome shotgun (WGS) entry which is preliminary data.</text>
</comment>
<accession>A0A0F9YI93</accession>
<keyword evidence="1" id="KW-0472">Membrane</keyword>